<feature type="compositionally biased region" description="Basic and acidic residues" evidence="2">
    <location>
        <begin position="13"/>
        <end position="24"/>
    </location>
</feature>
<dbReference type="Gene3D" id="3.30.160.20">
    <property type="match status" value="1"/>
</dbReference>
<feature type="region of interest" description="Disordered" evidence="2">
    <location>
        <begin position="697"/>
        <end position="731"/>
    </location>
</feature>
<feature type="compositionally biased region" description="Basic residues" evidence="2">
    <location>
        <begin position="536"/>
        <end position="560"/>
    </location>
</feature>
<dbReference type="PROSITE" id="PS50137">
    <property type="entry name" value="DS_RBD"/>
    <property type="match status" value="1"/>
</dbReference>
<dbReference type="AlphaFoldDB" id="A0A2T7P4D3"/>
<feature type="compositionally biased region" description="Low complexity" evidence="2">
    <location>
        <begin position="518"/>
        <end position="532"/>
    </location>
</feature>
<feature type="compositionally biased region" description="Basic residues" evidence="2">
    <location>
        <begin position="450"/>
        <end position="470"/>
    </location>
</feature>
<dbReference type="Pfam" id="PF01585">
    <property type="entry name" value="G-patch"/>
    <property type="match status" value="1"/>
</dbReference>
<dbReference type="SUPFAM" id="SSF54768">
    <property type="entry name" value="dsRNA-binding domain-like"/>
    <property type="match status" value="1"/>
</dbReference>
<evidence type="ECO:0000259" key="4">
    <source>
        <dbReference type="PROSITE" id="PS50174"/>
    </source>
</evidence>
<dbReference type="OrthoDB" id="786951at2759"/>
<evidence type="ECO:0000313" key="6">
    <source>
        <dbReference type="Proteomes" id="UP000245119"/>
    </source>
</evidence>
<feature type="compositionally biased region" description="Basic and acidic residues" evidence="2">
    <location>
        <begin position="561"/>
        <end position="576"/>
    </location>
</feature>
<comment type="caution">
    <text evidence="5">The sequence shown here is derived from an EMBL/GenBank/DDBJ whole genome shotgun (WGS) entry which is preliminary data.</text>
</comment>
<dbReference type="GO" id="GO:0051726">
    <property type="term" value="P:regulation of cell cycle"/>
    <property type="evidence" value="ECO:0007669"/>
    <property type="project" value="InterPro"/>
</dbReference>
<dbReference type="SMART" id="SM00358">
    <property type="entry name" value="DSRM"/>
    <property type="match status" value="1"/>
</dbReference>
<sequence>MADLSFTSSSLPGEKRKLSSKTLEKRAIKHKRFDTIQQQKLSEDASSCSSSTSATLLSLDSSPACSTGALLPVQTERENTLGAGMLKSISLVQSRTSDSFCAAQGASVNKPSVNMLLRNSLEQSRAKSGIEDCSNTHDSASDTCDQAARAKGSQTSIVDELFKEFIAAKMKQVSNGSNNPSVKLVPSACRNEHGAASDDPDPLAVSMEEINRLLDAEITFIQSRSTASLQDMDSENNEENSCTETLTAAHSPGHLPSEFLASDLQETATVSASTKIPVHRLSALVSDLNSGIERNEKPVKVSTLSCHLPTLENKDGVTLAAETITEVCLPGTNAEKNNIQVMVSGDSEGRQGQRVESRPVSLLGKKPQVKKLDIAIRQESLALIMGAAKMTSSKTLKDGEVASSSDIEEDKPQTASPKEKEDNASDENEVSETGSLSDTDEDKSGDKGSSKSKKKKKHKHKHKKKKKHKSQSKDRKEQDKHSLEKEMKIAKNKIKDGKTRNDAEGATDKKHSKERRGSGSSKISHSCSRSPSQSKKERRSRSPRNSHRTRSQSKERKRSRERFDPWDARNYRDRKCSSHHSKRTQSRSRSRSHNRSCDRSRRRSRDRSSEKKQHRSHGRYRSHDPERSSHEKEDHKDSLDDLRIRIDKNKLRKIAIANALANMESGQGPPVDISTIKCGGKSIAELTDFCKRISEREKEQQAGHLSDSGSSDAEANTSEAEDSLIHHPFKLRDPSTVPNIIMNIRNAKQLPVLSPQEKQAQAAVLRSQFPVSSGVQHRTKESEWVPVTPTTAVTATTVTTTSSTPSVITTFTEPVRLSQTLPMNQVPATPAEQSVFPEVIQQSIDIGSIISERLQAVRKLQENPFDVQALSSMHKAQEKANQWAASKQLPGQFLGSTGVQCLTPQELAGPDKRNQAWARKDQFKTAAPVQGGIGMFLLQKMGWKHGEGLGKHSEGSKEPLLLDIKMDRKGLTASQEVKKLPIAVAPRAKDLSGKHPVSALTELCTKRRWSLPNFELVHESGPDHKKNFLFKVTVNGIEYRSTTACGNKKQAKAQAAAVCLQEMGLIPRDAPVNF</sequence>
<evidence type="ECO:0000259" key="3">
    <source>
        <dbReference type="PROSITE" id="PS50137"/>
    </source>
</evidence>
<evidence type="ECO:0000256" key="1">
    <source>
        <dbReference type="PROSITE-ProRule" id="PRU00266"/>
    </source>
</evidence>
<dbReference type="GO" id="GO:0003723">
    <property type="term" value="F:RNA binding"/>
    <property type="evidence" value="ECO:0007669"/>
    <property type="project" value="UniProtKB-UniRule"/>
</dbReference>
<dbReference type="PANTHER" id="PTHR46528:SF1">
    <property type="entry name" value="PROTEIN SON"/>
    <property type="match status" value="1"/>
</dbReference>
<dbReference type="EMBL" id="PZQS01000006">
    <property type="protein sequence ID" value="PVD28271.1"/>
    <property type="molecule type" value="Genomic_DNA"/>
</dbReference>
<keyword evidence="6" id="KW-1185">Reference proteome</keyword>
<dbReference type="PANTHER" id="PTHR46528">
    <property type="entry name" value="PROTEIN SON"/>
    <property type="match status" value="1"/>
</dbReference>
<feature type="region of interest" description="Disordered" evidence="2">
    <location>
        <begin position="1"/>
        <end position="24"/>
    </location>
</feature>
<dbReference type="CDD" id="cd19870">
    <property type="entry name" value="DSRM_SON-like"/>
    <property type="match status" value="1"/>
</dbReference>
<protein>
    <recommendedName>
        <fullName evidence="7">Protein SON</fullName>
    </recommendedName>
</protein>
<dbReference type="Pfam" id="PF00035">
    <property type="entry name" value="dsrm"/>
    <property type="match status" value="1"/>
</dbReference>
<name>A0A2T7P4D3_POMCA</name>
<dbReference type="STRING" id="400727.A0A2T7P4D3"/>
<feature type="domain" description="G-patch" evidence="4">
    <location>
        <begin position="930"/>
        <end position="976"/>
    </location>
</feature>
<organism evidence="5 6">
    <name type="scientific">Pomacea canaliculata</name>
    <name type="common">Golden apple snail</name>
    <dbReference type="NCBI Taxonomy" id="400727"/>
    <lineage>
        <taxon>Eukaryota</taxon>
        <taxon>Metazoa</taxon>
        <taxon>Spiralia</taxon>
        <taxon>Lophotrochozoa</taxon>
        <taxon>Mollusca</taxon>
        <taxon>Gastropoda</taxon>
        <taxon>Caenogastropoda</taxon>
        <taxon>Architaenioglossa</taxon>
        <taxon>Ampullarioidea</taxon>
        <taxon>Ampullariidae</taxon>
        <taxon>Pomacea</taxon>
    </lineage>
</organism>
<feature type="compositionally biased region" description="Polar residues" evidence="2">
    <location>
        <begin position="707"/>
        <end position="718"/>
    </location>
</feature>
<proteinExistence type="predicted"/>
<keyword evidence="1" id="KW-0694">RNA-binding</keyword>
<feature type="compositionally biased region" description="Polar residues" evidence="2">
    <location>
        <begin position="1"/>
        <end position="11"/>
    </location>
</feature>
<feature type="compositionally biased region" description="Basic and acidic residues" evidence="2">
    <location>
        <begin position="471"/>
        <end position="517"/>
    </location>
</feature>
<evidence type="ECO:0008006" key="7">
    <source>
        <dbReference type="Google" id="ProtNLM"/>
    </source>
</evidence>
<feature type="region of interest" description="Disordered" evidence="2">
    <location>
        <begin position="393"/>
        <end position="638"/>
    </location>
</feature>
<dbReference type="SMART" id="SM00443">
    <property type="entry name" value="G_patch"/>
    <property type="match status" value="1"/>
</dbReference>
<evidence type="ECO:0000313" key="5">
    <source>
        <dbReference type="EMBL" id="PVD28271.1"/>
    </source>
</evidence>
<gene>
    <name evidence="5" type="ORF">C0Q70_10858</name>
</gene>
<feature type="compositionally biased region" description="Basic and acidic residues" evidence="2">
    <location>
        <begin position="621"/>
        <end position="638"/>
    </location>
</feature>
<dbReference type="FunFam" id="3.30.160.20:FF:000053">
    <property type="entry name" value="protein SON isoform X1"/>
    <property type="match status" value="1"/>
</dbReference>
<evidence type="ECO:0000256" key="2">
    <source>
        <dbReference type="SAM" id="MobiDB-lite"/>
    </source>
</evidence>
<dbReference type="InterPro" id="IPR014720">
    <property type="entry name" value="dsRBD_dom"/>
</dbReference>
<accession>A0A2T7P4D3</accession>
<dbReference type="Proteomes" id="UP000245119">
    <property type="component" value="Linkage Group LG6"/>
</dbReference>
<dbReference type="OMA" id="SHHRATE"/>
<feature type="domain" description="DRBM" evidence="3">
    <location>
        <begin position="995"/>
        <end position="1065"/>
    </location>
</feature>
<dbReference type="InterPro" id="IPR000467">
    <property type="entry name" value="G_patch_dom"/>
</dbReference>
<dbReference type="GO" id="GO:0048024">
    <property type="term" value="P:regulation of mRNA splicing, via spliceosome"/>
    <property type="evidence" value="ECO:0007669"/>
    <property type="project" value="TreeGrafter"/>
</dbReference>
<dbReference type="InterPro" id="IPR032922">
    <property type="entry name" value="SON"/>
</dbReference>
<feature type="compositionally biased region" description="Basic residues" evidence="2">
    <location>
        <begin position="577"/>
        <end position="605"/>
    </location>
</feature>
<dbReference type="PROSITE" id="PS50174">
    <property type="entry name" value="G_PATCH"/>
    <property type="match status" value="1"/>
</dbReference>
<reference evidence="5 6" key="1">
    <citation type="submission" date="2018-04" db="EMBL/GenBank/DDBJ databases">
        <title>The genome of golden apple snail Pomacea canaliculata provides insight into stress tolerance and invasive adaptation.</title>
        <authorList>
            <person name="Liu C."/>
            <person name="Liu B."/>
            <person name="Ren Y."/>
            <person name="Zhang Y."/>
            <person name="Wang H."/>
            <person name="Li S."/>
            <person name="Jiang F."/>
            <person name="Yin L."/>
            <person name="Zhang G."/>
            <person name="Qian W."/>
            <person name="Fan W."/>
        </authorList>
    </citation>
    <scope>NUCLEOTIDE SEQUENCE [LARGE SCALE GENOMIC DNA]</scope>
    <source>
        <strain evidence="5">SZHN2017</strain>
        <tissue evidence="5">Muscle</tissue>
    </source>
</reference>